<evidence type="ECO:0000313" key="11">
    <source>
        <dbReference type="Proteomes" id="UP000576393"/>
    </source>
</evidence>
<dbReference type="PROSITE" id="PS50928">
    <property type="entry name" value="ABC_TM1"/>
    <property type="match status" value="1"/>
</dbReference>
<proteinExistence type="inferred from homology"/>
<dbReference type="InterPro" id="IPR000515">
    <property type="entry name" value="MetI-like"/>
</dbReference>
<accession>A0A852UX33</accession>
<name>A0A852UX33_9ACTN</name>
<feature type="region of interest" description="Disordered" evidence="8">
    <location>
        <begin position="1"/>
        <end position="44"/>
    </location>
</feature>
<dbReference type="Pfam" id="PF00528">
    <property type="entry name" value="BPD_transp_1"/>
    <property type="match status" value="1"/>
</dbReference>
<comment type="caution">
    <text evidence="10">The sequence shown here is derived from an EMBL/GenBank/DDBJ whole genome shotgun (WGS) entry which is preliminary data.</text>
</comment>
<dbReference type="RefSeq" id="WP_218912355.1">
    <property type="nucleotide sequence ID" value="NZ_JACCCO010000002.1"/>
</dbReference>
<dbReference type="InterPro" id="IPR051393">
    <property type="entry name" value="ABC_transporter_permease"/>
</dbReference>
<evidence type="ECO:0000256" key="2">
    <source>
        <dbReference type="ARBA" id="ARBA00022448"/>
    </source>
</evidence>
<feature type="transmembrane region" description="Helical" evidence="7">
    <location>
        <begin position="254"/>
        <end position="274"/>
    </location>
</feature>
<keyword evidence="2 7" id="KW-0813">Transport</keyword>
<dbReference type="Gene3D" id="1.10.3720.10">
    <property type="entry name" value="MetI-like"/>
    <property type="match status" value="1"/>
</dbReference>
<organism evidence="10 11">
    <name type="scientific">Streptosporangium sandarakinum</name>
    <dbReference type="NCBI Taxonomy" id="1260955"/>
    <lineage>
        <taxon>Bacteria</taxon>
        <taxon>Bacillati</taxon>
        <taxon>Actinomycetota</taxon>
        <taxon>Actinomycetes</taxon>
        <taxon>Streptosporangiales</taxon>
        <taxon>Streptosporangiaceae</taxon>
        <taxon>Streptosporangium</taxon>
    </lineage>
</organism>
<protein>
    <submittedName>
        <fullName evidence="10">Multiple sugar transport system permease protein/sn-glycerol 3-phosphate transport system permease protein</fullName>
    </submittedName>
</protein>
<feature type="transmembrane region" description="Helical" evidence="7">
    <location>
        <begin position="58"/>
        <end position="86"/>
    </location>
</feature>
<keyword evidence="5 7" id="KW-1133">Transmembrane helix</keyword>
<evidence type="ECO:0000256" key="8">
    <source>
        <dbReference type="SAM" id="MobiDB-lite"/>
    </source>
</evidence>
<evidence type="ECO:0000256" key="5">
    <source>
        <dbReference type="ARBA" id="ARBA00022989"/>
    </source>
</evidence>
<evidence type="ECO:0000259" key="9">
    <source>
        <dbReference type="PROSITE" id="PS50928"/>
    </source>
</evidence>
<keyword evidence="11" id="KW-1185">Reference proteome</keyword>
<evidence type="ECO:0000313" key="10">
    <source>
        <dbReference type="EMBL" id="NYF42227.1"/>
    </source>
</evidence>
<dbReference type="CDD" id="cd06261">
    <property type="entry name" value="TM_PBP2"/>
    <property type="match status" value="1"/>
</dbReference>
<feature type="transmembrane region" description="Helical" evidence="7">
    <location>
        <begin position="115"/>
        <end position="140"/>
    </location>
</feature>
<comment type="similarity">
    <text evidence="7">Belongs to the binding-protein-dependent transport system permease family.</text>
</comment>
<evidence type="ECO:0000256" key="7">
    <source>
        <dbReference type="RuleBase" id="RU363032"/>
    </source>
</evidence>
<comment type="subcellular location">
    <subcellularLocation>
        <location evidence="1 7">Cell membrane</location>
        <topology evidence="1 7">Multi-pass membrane protein</topology>
    </subcellularLocation>
</comment>
<gene>
    <name evidence="10" type="ORF">HDA43_004428</name>
</gene>
<dbReference type="EMBL" id="JACCCO010000002">
    <property type="protein sequence ID" value="NYF42227.1"/>
    <property type="molecule type" value="Genomic_DNA"/>
</dbReference>
<reference evidence="10 11" key="1">
    <citation type="submission" date="2020-07" db="EMBL/GenBank/DDBJ databases">
        <title>Sequencing the genomes of 1000 actinobacteria strains.</title>
        <authorList>
            <person name="Klenk H.-P."/>
        </authorList>
    </citation>
    <scope>NUCLEOTIDE SEQUENCE [LARGE SCALE GENOMIC DNA]</scope>
    <source>
        <strain evidence="10 11">DSM 45763</strain>
    </source>
</reference>
<feature type="transmembrane region" description="Helical" evidence="7">
    <location>
        <begin position="152"/>
        <end position="172"/>
    </location>
</feature>
<dbReference type="AlphaFoldDB" id="A0A852UX33"/>
<keyword evidence="10" id="KW-0762">Sugar transport</keyword>
<feature type="domain" description="ABC transmembrane type-1" evidence="9">
    <location>
        <begin position="115"/>
        <end position="327"/>
    </location>
</feature>
<evidence type="ECO:0000256" key="4">
    <source>
        <dbReference type="ARBA" id="ARBA00022692"/>
    </source>
</evidence>
<dbReference type="InterPro" id="IPR035906">
    <property type="entry name" value="MetI-like_sf"/>
</dbReference>
<evidence type="ECO:0000256" key="6">
    <source>
        <dbReference type="ARBA" id="ARBA00023136"/>
    </source>
</evidence>
<dbReference type="GO" id="GO:0055085">
    <property type="term" value="P:transmembrane transport"/>
    <property type="evidence" value="ECO:0007669"/>
    <property type="project" value="InterPro"/>
</dbReference>
<keyword evidence="4 7" id="KW-0812">Transmembrane</keyword>
<feature type="compositionally biased region" description="Low complexity" evidence="8">
    <location>
        <begin position="24"/>
        <end position="35"/>
    </location>
</feature>
<keyword evidence="6 7" id="KW-0472">Membrane</keyword>
<sequence>MTAPRSGAGLGAHPGPAPAPDVEGPAAPAGPTGTADSRPARRPRRGLRGLRGLGDLHAYLFIAPSLFGVLAFLLLPVLIVLVLSFFDWELLSDPTFVGLDNYRRMAGDGGVWRSLLVTVGYVLLCIPLQTVLAMVLALLLNQRLAGVRFYRALYVVPWMATPIVLGLTWKWIFDPRDGVVNNVLALFGVTGPAWLSDPTWALPAIALVNVWQYAGYNMLFFLAGLQGIPRELYDAAAVDGAAPVQRFFRVTLPLLNPTMFFVLVTNLIGAFQVFDTVFVMTDGGPSHRTEVINFKIYGTAFREFDFGYASALSMLLFVVILAVTLVQVRFFAKRTTYDLS</sequence>
<dbReference type="PANTHER" id="PTHR30193:SF37">
    <property type="entry name" value="INNER MEMBRANE ABC TRANSPORTER PERMEASE PROTEIN YCJO"/>
    <property type="match status" value="1"/>
</dbReference>
<dbReference type="PANTHER" id="PTHR30193">
    <property type="entry name" value="ABC TRANSPORTER PERMEASE PROTEIN"/>
    <property type="match status" value="1"/>
</dbReference>
<feature type="transmembrane region" description="Helical" evidence="7">
    <location>
        <begin position="306"/>
        <end position="326"/>
    </location>
</feature>
<evidence type="ECO:0000256" key="1">
    <source>
        <dbReference type="ARBA" id="ARBA00004651"/>
    </source>
</evidence>
<dbReference type="Proteomes" id="UP000576393">
    <property type="component" value="Unassembled WGS sequence"/>
</dbReference>
<feature type="transmembrane region" description="Helical" evidence="7">
    <location>
        <begin position="200"/>
        <end position="223"/>
    </location>
</feature>
<keyword evidence="3" id="KW-1003">Cell membrane</keyword>
<dbReference type="SUPFAM" id="SSF161098">
    <property type="entry name" value="MetI-like"/>
    <property type="match status" value="1"/>
</dbReference>
<dbReference type="GO" id="GO:0005886">
    <property type="term" value="C:plasma membrane"/>
    <property type="evidence" value="ECO:0007669"/>
    <property type="project" value="UniProtKB-SubCell"/>
</dbReference>
<evidence type="ECO:0000256" key="3">
    <source>
        <dbReference type="ARBA" id="ARBA00022475"/>
    </source>
</evidence>